<dbReference type="EMBL" id="LYDR01000127">
    <property type="protein sequence ID" value="ODA29634.1"/>
    <property type="molecule type" value="Genomic_DNA"/>
</dbReference>
<organism evidence="1 2">
    <name type="scientific">Planctopirus hydrillae</name>
    <dbReference type="NCBI Taxonomy" id="1841610"/>
    <lineage>
        <taxon>Bacteria</taxon>
        <taxon>Pseudomonadati</taxon>
        <taxon>Planctomycetota</taxon>
        <taxon>Planctomycetia</taxon>
        <taxon>Planctomycetales</taxon>
        <taxon>Planctomycetaceae</taxon>
        <taxon>Planctopirus</taxon>
    </lineage>
</organism>
<comment type="caution">
    <text evidence="1">The sequence shown here is derived from an EMBL/GenBank/DDBJ whole genome shotgun (WGS) entry which is preliminary data.</text>
</comment>
<sequence>MAQTLSRQGLHLRDRSDTIGSLATTGNRTAIACQYSGKAPSEPRVESGTGHPRFRIRYDRDQQIIHARNHMAHAALCYHVLIRQPA</sequence>
<accession>A0A1C3E8S4</accession>
<evidence type="ECO:0000313" key="2">
    <source>
        <dbReference type="Proteomes" id="UP000094828"/>
    </source>
</evidence>
<dbReference type="Proteomes" id="UP000094828">
    <property type="component" value="Unassembled WGS sequence"/>
</dbReference>
<protein>
    <submittedName>
        <fullName evidence="1">Uncharacterized protein</fullName>
    </submittedName>
</protein>
<evidence type="ECO:0000313" key="1">
    <source>
        <dbReference type="EMBL" id="ODA29634.1"/>
    </source>
</evidence>
<dbReference type="AlphaFoldDB" id="A0A1C3E8S4"/>
<name>A0A1C3E8S4_9PLAN</name>
<proteinExistence type="predicted"/>
<keyword evidence="2" id="KW-1185">Reference proteome</keyword>
<reference evidence="1 2" key="1">
    <citation type="submission" date="2016-05" db="EMBL/GenBank/DDBJ databases">
        <title>Genomic and physiological characterization of Planctopirus sp. isolated from fresh water lake.</title>
        <authorList>
            <person name="Subhash Y."/>
            <person name="Ramana C."/>
        </authorList>
    </citation>
    <scope>NUCLEOTIDE SEQUENCE [LARGE SCALE GENOMIC DNA]</scope>
    <source>
        <strain evidence="1 2">JC280</strain>
    </source>
</reference>
<gene>
    <name evidence="1" type="ORF">A6X21_08160</name>
</gene>